<reference evidence="5 6" key="1">
    <citation type="submission" date="2022-10" db="EMBL/GenBank/DDBJ databases">
        <title>Defluviimonas sp. nov., isolated from ocean surface water.</title>
        <authorList>
            <person name="He W."/>
            <person name="Wang L."/>
            <person name="Zhang D.-F."/>
        </authorList>
    </citation>
    <scope>NUCLEOTIDE SEQUENCE [LARGE SCALE GENOMIC DNA]</scope>
    <source>
        <strain evidence="5 6">WL0075</strain>
    </source>
</reference>
<organism evidence="5 6">
    <name type="scientific">Albidovulum sediminicola</name>
    <dbReference type="NCBI Taxonomy" id="2984331"/>
    <lineage>
        <taxon>Bacteria</taxon>
        <taxon>Pseudomonadati</taxon>
        <taxon>Pseudomonadota</taxon>
        <taxon>Alphaproteobacteria</taxon>
        <taxon>Rhodobacterales</taxon>
        <taxon>Paracoccaceae</taxon>
        <taxon>Albidovulum</taxon>
    </lineage>
</organism>
<keyword evidence="6" id="KW-1185">Reference proteome</keyword>
<gene>
    <name evidence="5" type="ORF">OE647_04960</name>
</gene>
<dbReference type="Proteomes" id="UP001652503">
    <property type="component" value="Unassembled WGS sequence"/>
</dbReference>
<accession>A0ABT2YYX3</accession>
<keyword evidence="2 3" id="KW-0378">Hydrolase</keyword>
<dbReference type="RefSeq" id="WP_263720561.1">
    <property type="nucleotide sequence ID" value="NZ_JAOWLA010000003.1"/>
</dbReference>
<dbReference type="InterPro" id="IPR029069">
    <property type="entry name" value="HotDog_dom_sf"/>
</dbReference>
<dbReference type="PROSITE" id="PS51770">
    <property type="entry name" value="HOTDOG_ACOT"/>
    <property type="match status" value="1"/>
</dbReference>
<evidence type="ECO:0000256" key="2">
    <source>
        <dbReference type="ARBA" id="ARBA00022801"/>
    </source>
</evidence>
<evidence type="ECO:0000313" key="5">
    <source>
        <dbReference type="EMBL" id="MCV2864090.1"/>
    </source>
</evidence>
<feature type="domain" description="HotDog ACOT-type" evidence="4">
    <location>
        <begin position="25"/>
        <end position="136"/>
    </location>
</feature>
<dbReference type="InterPro" id="IPR003736">
    <property type="entry name" value="PAAI_dom"/>
</dbReference>
<dbReference type="CDD" id="cd03443">
    <property type="entry name" value="PaaI_thioesterase"/>
    <property type="match status" value="1"/>
</dbReference>
<dbReference type="SUPFAM" id="SSF54637">
    <property type="entry name" value="Thioesterase/thiol ester dehydrase-isomerase"/>
    <property type="match status" value="1"/>
</dbReference>
<evidence type="ECO:0000256" key="3">
    <source>
        <dbReference type="PROSITE-ProRule" id="PRU01106"/>
    </source>
</evidence>
<dbReference type="Gene3D" id="3.10.129.10">
    <property type="entry name" value="Hotdog Thioesterase"/>
    <property type="match status" value="1"/>
</dbReference>
<dbReference type="NCBIfam" id="TIGR00369">
    <property type="entry name" value="unchar_dom_1"/>
    <property type="match status" value="1"/>
</dbReference>
<dbReference type="EMBL" id="JAOWLA010000003">
    <property type="protein sequence ID" value="MCV2864090.1"/>
    <property type="molecule type" value="Genomic_DNA"/>
</dbReference>
<dbReference type="InterPro" id="IPR006683">
    <property type="entry name" value="Thioestr_dom"/>
</dbReference>
<evidence type="ECO:0000259" key="4">
    <source>
        <dbReference type="PROSITE" id="PS51770"/>
    </source>
</evidence>
<comment type="similarity">
    <text evidence="1">Belongs to the thioesterase PaaI family.</text>
</comment>
<dbReference type="InterPro" id="IPR033120">
    <property type="entry name" value="HOTDOG_ACOT"/>
</dbReference>
<dbReference type="PANTHER" id="PTHR43240">
    <property type="entry name" value="1,4-DIHYDROXY-2-NAPHTHOYL-COA THIOESTERASE 1"/>
    <property type="match status" value="1"/>
</dbReference>
<comment type="caution">
    <text evidence="5">The sequence shown here is derived from an EMBL/GenBank/DDBJ whole genome shotgun (WGS) entry which is preliminary data.</text>
</comment>
<dbReference type="PANTHER" id="PTHR43240:SF5">
    <property type="entry name" value="1,4-DIHYDROXY-2-NAPHTHOYL-COA THIOESTERASE 1"/>
    <property type="match status" value="1"/>
</dbReference>
<evidence type="ECO:0000256" key="1">
    <source>
        <dbReference type="ARBA" id="ARBA00008324"/>
    </source>
</evidence>
<proteinExistence type="inferred from homology"/>
<name>A0ABT2YYX3_9RHOB</name>
<sequence>MPDSFDQDLLPDFPADLGIRLEEISPDLVVGSLETQPAHSNRNGVMHGGAIMAFADALGGVAAAINLSEGQSTTTLESKTNFLRPIRIGDRITGRCEPLHKGRTTTIWQTTVLRPDGKPAAIVTQTQLTLIWDKRA</sequence>
<evidence type="ECO:0000313" key="6">
    <source>
        <dbReference type="Proteomes" id="UP001652503"/>
    </source>
</evidence>
<dbReference type="Pfam" id="PF03061">
    <property type="entry name" value="4HBT"/>
    <property type="match status" value="1"/>
</dbReference>
<protein>
    <submittedName>
        <fullName evidence="5">PaaI family thioesterase</fullName>
    </submittedName>
</protein>